<protein>
    <recommendedName>
        <fullName evidence="6">BHLH domain-containing protein</fullName>
    </recommendedName>
</protein>
<dbReference type="PANTHER" id="PTHR46117:SF3">
    <property type="entry name" value="FI24210P1"/>
    <property type="match status" value="1"/>
</dbReference>
<evidence type="ECO:0000256" key="3">
    <source>
        <dbReference type="ARBA" id="ARBA00023163"/>
    </source>
</evidence>
<dbReference type="InterPro" id="IPR011598">
    <property type="entry name" value="bHLH_dom"/>
</dbReference>
<sequence>MHPTTTEYDNSWMYPSQYTAIHPQTSPDKTPSIRNVQVSESRDMRRRASHSAIERRRRERINDKIAEMKTMLPTCANKVGLHKLTILEEGVDYILYLKEQVRRLSGDANRTAGSTMPEPSSYISNFVDDTLFRLDPVYDVSSACPEINIKLERSDDMCTHEPTRPQPYWQQIHSTQQQYQHHNGPEHYSNRQYRMGMLEKHSASATYTSVDSMPADDMSAAATLCSVADPSKPHSPSLQLSTRRHRGASDSASNSASSHADTTCNASPTYLLQSPHGEIMTLDSILS</sequence>
<keyword evidence="8" id="KW-1185">Reference proteome</keyword>
<evidence type="ECO:0000259" key="6">
    <source>
        <dbReference type="PROSITE" id="PS50888"/>
    </source>
</evidence>
<accession>A0ABQ8F1N3</accession>
<dbReference type="InterPro" id="IPR036638">
    <property type="entry name" value="HLH_DNA-bd_sf"/>
</dbReference>
<comment type="caution">
    <text evidence="7">The sequence shown here is derived from an EMBL/GenBank/DDBJ whole genome shotgun (WGS) entry which is preliminary data.</text>
</comment>
<organism evidence="7 8">
    <name type="scientific">Batrachochytrium salamandrivorans</name>
    <dbReference type="NCBI Taxonomy" id="1357716"/>
    <lineage>
        <taxon>Eukaryota</taxon>
        <taxon>Fungi</taxon>
        <taxon>Fungi incertae sedis</taxon>
        <taxon>Chytridiomycota</taxon>
        <taxon>Chytridiomycota incertae sedis</taxon>
        <taxon>Chytridiomycetes</taxon>
        <taxon>Rhizophydiales</taxon>
        <taxon>Rhizophydiales incertae sedis</taxon>
        <taxon>Batrachochytrium</taxon>
    </lineage>
</organism>
<keyword evidence="2" id="KW-0805">Transcription regulation</keyword>
<dbReference type="EMBL" id="JAFCIX010000433">
    <property type="protein sequence ID" value="KAH6590444.1"/>
    <property type="molecule type" value="Genomic_DNA"/>
</dbReference>
<evidence type="ECO:0000256" key="1">
    <source>
        <dbReference type="ARBA" id="ARBA00004123"/>
    </source>
</evidence>
<gene>
    <name evidence="7" type="ORF">BASA50_009419</name>
</gene>
<feature type="compositionally biased region" description="Low complexity" evidence="5">
    <location>
        <begin position="249"/>
        <end position="260"/>
    </location>
</feature>
<feature type="domain" description="BHLH" evidence="6">
    <location>
        <begin position="45"/>
        <end position="97"/>
    </location>
</feature>
<keyword evidence="3" id="KW-0804">Transcription</keyword>
<keyword evidence="4" id="KW-0539">Nucleus</keyword>
<evidence type="ECO:0000313" key="7">
    <source>
        <dbReference type="EMBL" id="KAH6590444.1"/>
    </source>
</evidence>
<evidence type="ECO:0000256" key="4">
    <source>
        <dbReference type="ARBA" id="ARBA00023242"/>
    </source>
</evidence>
<evidence type="ECO:0000313" key="8">
    <source>
        <dbReference type="Proteomes" id="UP001648503"/>
    </source>
</evidence>
<dbReference type="Proteomes" id="UP001648503">
    <property type="component" value="Unassembled WGS sequence"/>
</dbReference>
<dbReference type="PANTHER" id="PTHR46117">
    <property type="entry name" value="FI24210P1"/>
    <property type="match status" value="1"/>
</dbReference>
<dbReference type="SUPFAM" id="SSF47459">
    <property type="entry name" value="HLH, helix-loop-helix DNA-binding domain"/>
    <property type="match status" value="1"/>
</dbReference>
<name>A0ABQ8F1N3_9FUNG</name>
<feature type="compositionally biased region" description="Polar residues" evidence="5">
    <location>
        <begin position="22"/>
        <end position="39"/>
    </location>
</feature>
<dbReference type="PROSITE" id="PS50888">
    <property type="entry name" value="BHLH"/>
    <property type="match status" value="1"/>
</dbReference>
<feature type="compositionally biased region" description="Polar residues" evidence="5">
    <location>
        <begin position="261"/>
        <end position="271"/>
    </location>
</feature>
<dbReference type="CDD" id="cd00083">
    <property type="entry name" value="bHLH_SF"/>
    <property type="match status" value="1"/>
</dbReference>
<reference evidence="7 8" key="1">
    <citation type="submission" date="2021-02" db="EMBL/GenBank/DDBJ databases">
        <title>Variation within the Batrachochytrium salamandrivorans European outbreak.</title>
        <authorList>
            <person name="Kelly M."/>
            <person name="Pasmans F."/>
            <person name="Shea T.P."/>
            <person name="Munoz J.F."/>
            <person name="Carranza S."/>
            <person name="Cuomo C.A."/>
            <person name="Martel A."/>
        </authorList>
    </citation>
    <scope>NUCLEOTIDE SEQUENCE [LARGE SCALE GENOMIC DNA]</scope>
    <source>
        <strain evidence="7 8">AMFP18/2</strain>
    </source>
</reference>
<feature type="region of interest" description="Disordered" evidence="5">
    <location>
        <begin position="227"/>
        <end position="271"/>
    </location>
</feature>
<proteinExistence type="predicted"/>
<dbReference type="Gene3D" id="4.10.280.10">
    <property type="entry name" value="Helix-loop-helix DNA-binding domain"/>
    <property type="match status" value="1"/>
</dbReference>
<dbReference type="Pfam" id="PF00010">
    <property type="entry name" value="HLH"/>
    <property type="match status" value="1"/>
</dbReference>
<evidence type="ECO:0000256" key="2">
    <source>
        <dbReference type="ARBA" id="ARBA00023015"/>
    </source>
</evidence>
<feature type="region of interest" description="Disordered" evidence="5">
    <location>
        <begin position="22"/>
        <end position="54"/>
    </location>
</feature>
<dbReference type="SMART" id="SM00353">
    <property type="entry name" value="HLH"/>
    <property type="match status" value="1"/>
</dbReference>
<dbReference type="InterPro" id="IPR051732">
    <property type="entry name" value="USF"/>
</dbReference>
<evidence type="ECO:0000256" key="5">
    <source>
        <dbReference type="SAM" id="MobiDB-lite"/>
    </source>
</evidence>
<comment type="subcellular location">
    <subcellularLocation>
        <location evidence="1">Nucleus</location>
    </subcellularLocation>
</comment>